<dbReference type="InterPro" id="IPR015424">
    <property type="entry name" value="PyrdxlP-dep_Trfase"/>
</dbReference>
<dbReference type="InterPro" id="IPR015421">
    <property type="entry name" value="PyrdxlP-dep_Trfase_major"/>
</dbReference>
<gene>
    <name evidence="3" type="ORF">CWE15_05115</name>
</gene>
<comment type="caution">
    <text evidence="3">The sequence shown here is derived from an EMBL/GenBank/DDBJ whole genome shotgun (WGS) entry which is preliminary data.</text>
</comment>
<dbReference type="OrthoDB" id="5501089at2"/>
<dbReference type="Proteomes" id="UP000286976">
    <property type="component" value="Unassembled WGS sequence"/>
</dbReference>
<dbReference type="Pfam" id="PF00266">
    <property type="entry name" value="Aminotran_5"/>
    <property type="match status" value="1"/>
</dbReference>
<proteinExistence type="predicted"/>
<evidence type="ECO:0000256" key="1">
    <source>
        <dbReference type="ARBA" id="ARBA00022898"/>
    </source>
</evidence>
<dbReference type="SUPFAM" id="SSF53383">
    <property type="entry name" value="PLP-dependent transferases"/>
    <property type="match status" value="1"/>
</dbReference>
<dbReference type="GO" id="GO:0016829">
    <property type="term" value="F:lyase activity"/>
    <property type="evidence" value="ECO:0007669"/>
    <property type="project" value="UniProtKB-KW"/>
</dbReference>
<keyword evidence="3" id="KW-0456">Lyase</keyword>
<dbReference type="AlphaFoldDB" id="A0A432X7H3"/>
<evidence type="ECO:0000313" key="4">
    <source>
        <dbReference type="Proteomes" id="UP000286976"/>
    </source>
</evidence>
<evidence type="ECO:0000313" key="3">
    <source>
        <dbReference type="EMBL" id="RUO42790.1"/>
    </source>
</evidence>
<dbReference type="InterPro" id="IPR015422">
    <property type="entry name" value="PyrdxlP-dep_Trfase_small"/>
</dbReference>
<dbReference type="Gene3D" id="3.90.1150.10">
    <property type="entry name" value="Aspartate Aminotransferase, domain 1"/>
    <property type="match status" value="1"/>
</dbReference>
<dbReference type="Gene3D" id="3.40.640.10">
    <property type="entry name" value="Type I PLP-dependent aspartate aminotransferase-like (Major domain)"/>
    <property type="match status" value="1"/>
</dbReference>
<dbReference type="EMBL" id="PIPQ01000002">
    <property type="protein sequence ID" value="RUO42790.1"/>
    <property type="molecule type" value="Genomic_DNA"/>
</dbReference>
<reference evidence="3 4" key="1">
    <citation type="journal article" date="2011" name="Front. Microbiol.">
        <title>Genomic signatures of strain selection and enhancement in Bacillus atrophaeus var. globigii, a historical biowarfare simulant.</title>
        <authorList>
            <person name="Gibbons H.S."/>
            <person name="Broomall S.M."/>
            <person name="McNew L.A."/>
            <person name="Daligault H."/>
            <person name="Chapman C."/>
            <person name="Bruce D."/>
            <person name="Karavis M."/>
            <person name="Krepps M."/>
            <person name="McGregor P.A."/>
            <person name="Hong C."/>
            <person name="Park K.H."/>
            <person name="Akmal A."/>
            <person name="Feldman A."/>
            <person name="Lin J.S."/>
            <person name="Chang W.E."/>
            <person name="Higgs B.W."/>
            <person name="Demirev P."/>
            <person name="Lindquist J."/>
            <person name="Liem A."/>
            <person name="Fochler E."/>
            <person name="Read T.D."/>
            <person name="Tapia R."/>
            <person name="Johnson S."/>
            <person name="Bishop-Lilly K.A."/>
            <person name="Detter C."/>
            <person name="Han C."/>
            <person name="Sozhamannan S."/>
            <person name="Rosenzweig C.N."/>
            <person name="Skowronski E.W."/>
        </authorList>
    </citation>
    <scope>NUCLEOTIDE SEQUENCE [LARGE SCALE GENOMIC DNA]</scope>
    <source>
        <strain evidence="3 4">AIT1</strain>
    </source>
</reference>
<protein>
    <submittedName>
        <fullName evidence="3">Selenocysteine lyase</fullName>
    </submittedName>
</protein>
<dbReference type="RefSeq" id="WP_126757005.1">
    <property type="nucleotide sequence ID" value="NZ_PIPQ01000002.1"/>
</dbReference>
<feature type="domain" description="Aminotransferase class V" evidence="2">
    <location>
        <begin position="49"/>
        <end position="320"/>
    </location>
</feature>
<sequence length="388" mass="44293">MYKQHYSRFLNARPGLLHCAPHSHYYWPDVTREAQLEYWDDSAQYVDEKWGYLFSEKVPYVQQGIARLLNVPDPGQVVFAPNTHELLYRAISAFPYGKALRILTTDAEFHSFNRQSRRLEERGNVEVVRIPTEPFDTFAVRWAEAVASSPWDLIFISQVFYNSGVAAPLPKEWLAGVQRSDTIIMVDGYHGFAAIPTDWSEYADRVFYLAGAYKYGQAGEGCCFAVVPRDVTVRPEYTGWFADFASLAKSQEGPVAYAQNGMCMAGATIDLSALYRFSAVLAWWQQEGLTPERICAYIRSLQHAFLAHIDSLNDARLNRTTLLENGLERHGHFFTFRWGQGDEAAAEVAALAEQLKKQGVATDFRYDRLRFGFALYHNAQDYQQIRID</sequence>
<evidence type="ECO:0000259" key="2">
    <source>
        <dbReference type="Pfam" id="PF00266"/>
    </source>
</evidence>
<dbReference type="InterPro" id="IPR000192">
    <property type="entry name" value="Aminotrans_V_dom"/>
</dbReference>
<organism evidence="3 4">
    <name type="scientific">Aliidiomarina taiwanensis</name>
    <dbReference type="NCBI Taxonomy" id="946228"/>
    <lineage>
        <taxon>Bacteria</taxon>
        <taxon>Pseudomonadati</taxon>
        <taxon>Pseudomonadota</taxon>
        <taxon>Gammaproteobacteria</taxon>
        <taxon>Alteromonadales</taxon>
        <taxon>Idiomarinaceae</taxon>
        <taxon>Aliidiomarina</taxon>
    </lineage>
</organism>
<name>A0A432X7H3_9GAMM</name>
<accession>A0A432X7H3</accession>
<keyword evidence="1" id="KW-0663">Pyridoxal phosphate</keyword>
<keyword evidence="4" id="KW-1185">Reference proteome</keyword>